<sequence length="281" mass="30403">MNPTLKLAASVCLSLSFSVSAHAETVWFEIAEIETERNQSFLVPLSDPEHIAQARAIIANGGRPGEDIPGILLAKIGAGGDGFNRDVRDPDQRLWRWHIESVDGFGGFAIELCDGWPGFVEENPKAFIQNTGGQICFWGYTVKSELPGAPPFEIAEGLDGAWYDPERTGQGVYIDVLEEQGKLAFAWFTWSQGAPGAARAAEHLWFSGLTDIDGDEAAGTVYQTTGGSFSGLQQSLDTRGAGVTTFVFKDCNTATMSYRFSTGEQGEIPLVRAVPLKGCMR</sequence>
<dbReference type="RefSeq" id="WP_091239582.1">
    <property type="nucleotide sequence ID" value="NZ_FNAG01000002.1"/>
</dbReference>
<dbReference type="Proteomes" id="UP000199603">
    <property type="component" value="Unassembled WGS sequence"/>
</dbReference>
<reference evidence="3 4" key="1">
    <citation type="submission" date="2016-10" db="EMBL/GenBank/DDBJ databases">
        <authorList>
            <person name="de Groot N.N."/>
        </authorList>
    </citation>
    <scope>NUCLEOTIDE SEQUENCE [LARGE SCALE GENOMIC DNA]</scope>
    <source>
        <strain evidence="3 4">DSM 16957</strain>
    </source>
</reference>
<protein>
    <recommendedName>
        <fullName evidence="2">BP74 N-terminal domain-containing protein</fullName>
    </recommendedName>
</protein>
<feature type="signal peptide" evidence="1">
    <location>
        <begin position="1"/>
        <end position="23"/>
    </location>
</feature>
<evidence type="ECO:0000259" key="2">
    <source>
        <dbReference type="Pfam" id="PF23621"/>
    </source>
</evidence>
<proteinExistence type="predicted"/>
<feature type="chain" id="PRO_5011649080" description="BP74 N-terminal domain-containing protein" evidence="1">
    <location>
        <begin position="24"/>
        <end position="281"/>
    </location>
</feature>
<evidence type="ECO:0000256" key="1">
    <source>
        <dbReference type="SAM" id="SignalP"/>
    </source>
</evidence>
<keyword evidence="4" id="KW-1185">Reference proteome</keyword>
<name>A0A1G6TWK9_9GAMM</name>
<feature type="domain" description="BP74 N-terminal" evidence="2">
    <location>
        <begin position="27"/>
        <end position="147"/>
    </location>
</feature>
<evidence type="ECO:0000313" key="4">
    <source>
        <dbReference type="Proteomes" id="UP000199603"/>
    </source>
</evidence>
<gene>
    <name evidence="3" type="ORF">SAMN04488509_10242</name>
</gene>
<keyword evidence="1" id="KW-0732">Signal</keyword>
<dbReference type="InterPro" id="IPR056422">
    <property type="entry name" value="BP74_N"/>
</dbReference>
<accession>A0A1G6TWK9</accession>
<dbReference type="EMBL" id="FNAG01000002">
    <property type="protein sequence ID" value="SDD33421.1"/>
    <property type="molecule type" value="Genomic_DNA"/>
</dbReference>
<dbReference type="Pfam" id="PF23621">
    <property type="entry name" value="BP74_N"/>
    <property type="match status" value="1"/>
</dbReference>
<organism evidence="3 4">
    <name type="scientific">Aquimonas voraii</name>
    <dbReference type="NCBI Taxonomy" id="265719"/>
    <lineage>
        <taxon>Bacteria</taxon>
        <taxon>Pseudomonadati</taxon>
        <taxon>Pseudomonadota</taxon>
        <taxon>Gammaproteobacteria</taxon>
        <taxon>Lysobacterales</taxon>
        <taxon>Lysobacteraceae</taxon>
        <taxon>Aquimonas</taxon>
    </lineage>
</organism>
<evidence type="ECO:0000313" key="3">
    <source>
        <dbReference type="EMBL" id="SDD33421.1"/>
    </source>
</evidence>
<dbReference type="OrthoDB" id="5957825at2"/>
<dbReference type="AlphaFoldDB" id="A0A1G6TWK9"/>